<dbReference type="EMBL" id="JAJEPW010000010">
    <property type="protein sequence ID" value="MCC2128897.1"/>
    <property type="molecule type" value="Genomic_DNA"/>
</dbReference>
<dbReference type="PIRSF" id="PIRSF004553">
    <property type="entry name" value="CHP00095"/>
    <property type="match status" value="1"/>
</dbReference>
<evidence type="ECO:0000256" key="6">
    <source>
        <dbReference type="ARBA" id="ARBA00022884"/>
    </source>
</evidence>
<dbReference type="EC" id="2.1.1.171" evidence="7"/>
<dbReference type="NCBIfam" id="TIGR00095">
    <property type="entry name" value="16S rRNA (guanine(966)-N(2))-methyltransferase RsmD"/>
    <property type="match status" value="1"/>
</dbReference>
<proteinExistence type="predicted"/>
<dbReference type="InterPro" id="IPR029063">
    <property type="entry name" value="SAM-dependent_MTases_sf"/>
</dbReference>
<reference evidence="7" key="1">
    <citation type="submission" date="2021-10" db="EMBL/GenBank/DDBJ databases">
        <title>Anaerobic single-cell dispensing facilitates the cultivation of human gut bacteria.</title>
        <authorList>
            <person name="Afrizal A."/>
        </authorList>
    </citation>
    <scope>NUCLEOTIDE SEQUENCE</scope>
    <source>
        <strain evidence="7">CLA-AA-H272</strain>
    </source>
</reference>
<evidence type="ECO:0000256" key="5">
    <source>
        <dbReference type="ARBA" id="ARBA00022694"/>
    </source>
</evidence>
<dbReference type="PROSITE" id="PS51626">
    <property type="entry name" value="SAM_MT_TRM1"/>
    <property type="match status" value="1"/>
</dbReference>
<evidence type="ECO:0000256" key="4">
    <source>
        <dbReference type="ARBA" id="ARBA00022691"/>
    </source>
</evidence>
<keyword evidence="5" id="KW-0819">tRNA processing</keyword>
<gene>
    <name evidence="7" type="primary">rsmD</name>
    <name evidence="7" type="ORF">LKD37_05080</name>
</gene>
<dbReference type="Proteomes" id="UP001199319">
    <property type="component" value="Unassembled WGS sequence"/>
</dbReference>
<keyword evidence="8" id="KW-1185">Reference proteome</keyword>
<dbReference type="GO" id="GO:0000049">
    <property type="term" value="F:tRNA binding"/>
    <property type="evidence" value="ECO:0007669"/>
    <property type="project" value="UniProtKB-KW"/>
</dbReference>
<evidence type="ECO:0000313" key="7">
    <source>
        <dbReference type="EMBL" id="MCC2128897.1"/>
    </source>
</evidence>
<keyword evidence="6" id="KW-0694">RNA-binding</keyword>
<dbReference type="Gene3D" id="3.40.50.150">
    <property type="entry name" value="Vaccinia Virus protein VP39"/>
    <property type="match status" value="1"/>
</dbReference>
<evidence type="ECO:0000313" key="8">
    <source>
        <dbReference type="Proteomes" id="UP001199319"/>
    </source>
</evidence>
<accession>A0AAE3AAA5</accession>
<dbReference type="InterPro" id="IPR002905">
    <property type="entry name" value="Trm1"/>
</dbReference>
<name>A0AAE3AAA5_9FIRM</name>
<sequence>MRVITGTARGRRLKEPQGMDIRPTTDKVKESMFSILQFDIEGRRVLDLFGGTGQLGIEALSRGASEVVFVDKSAAALKLIRENLELCGLSDRARVRNGDSLAYLRSGEKFDLVFLDPPYDTGLLEQALQDIAGFDICREHGIIMAESPADAVLPPLAAPYRLYREYRYGRIKLTVYHRQGNEE</sequence>
<dbReference type="InterPro" id="IPR004398">
    <property type="entry name" value="RNA_MeTrfase_RsmD"/>
</dbReference>
<dbReference type="AlphaFoldDB" id="A0AAE3AAA5"/>
<evidence type="ECO:0000256" key="3">
    <source>
        <dbReference type="ARBA" id="ARBA00022679"/>
    </source>
</evidence>
<keyword evidence="1" id="KW-0820">tRNA-binding</keyword>
<evidence type="ECO:0000256" key="2">
    <source>
        <dbReference type="ARBA" id="ARBA00022603"/>
    </source>
</evidence>
<dbReference type="PANTHER" id="PTHR43542">
    <property type="entry name" value="METHYLTRANSFERASE"/>
    <property type="match status" value="1"/>
</dbReference>
<dbReference type="RefSeq" id="WP_302928197.1">
    <property type="nucleotide sequence ID" value="NZ_JAJEPW010000010.1"/>
</dbReference>
<protein>
    <submittedName>
        <fullName evidence="7">16S rRNA (Guanine(966)-N(2))-methyltransferase RsmD</fullName>
        <ecNumber evidence="7">2.1.1.171</ecNumber>
    </submittedName>
</protein>
<dbReference type="PANTHER" id="PTHR43542:SF1">
    <property type="entry name" value="METHYLTRANSFERASE"/>
    <property type="match status" value="1"/>
</dbReference>
<dbReference type="Pfam" id="PF03602">
    <property type="entry name" value="Cons_hypoth95"/>
    <property type="match status" value="1"/>
</dbReference>
<keyword evidence="4" id="KW-0949">S-adenosyl-L-methionine</keyword>
<comment type="caution">
    <text evidence="7">The sequence shown here is derived from an EMBL/GenBank/DDBJ whole genome shotgun (WGS) entry which is preliminary data.</text>
</comment>
<dbReference type="GO" id="GO:0016423">
    <property type="term" value="F:tRNA (guanine) methyltransferase activity"/>
    <property type="evidence" value="ECO:0007669"/>
    <property type="project" value="InterPro"/>
</dbReference>
<dbReference type="CDD" id="cd02440">
    <property type="entry name" value="AdoMet_MTases"/>
    <property type="match status" value="1"/>
</dbReference>
<organism evidence="7 8">
    <name type="scientific">Brotocaccenecus cirricatena</name>
    <dbReference type="NCBI Taxonomy" id="3064195"/>
    <lineage>
        <taxon>Bacteria</taxon>
        <taxon>Bacillati</taxon>
        <taxon>Bacillota</taxon>
        <taxon>Clostridia</taxon>
        <taxon>Eubacteriales</taxon>
        <taxon>Oscillospiraceae</taxon>
        <taxon>Brotocaccenecus</taxon>
    </lineage>
</organism>
<dbReference type="GO" id="GO:0008033">
    <property type="term" value="P:tRNA processing"/>
    <property type="evidence" value="ECO:0007669"/>
    <property type="project" value="UniProtKB-KW"/>
</dbReference>
<keyword evidence="3 7" id="KW-0808">Transferase</keyword>
<dbReference type="SUPFAM" id="SSF53335">
    <property type="entry name" value="S-adenosyl-L-methionine-dependent methyltransferases"/>
    <property type="match status" value="1"/>
</dbReference>
<dbReference type="PROSITE" id="PS00092">
    <property type="entry name" value="N6_MTASE"/>
    <property type="match status" value="1"/>
</dbReference>
<dbReference type="GO" id="GO:0052913">
    <property type="term" value="F:16S rRNA (guanine(966)-N(2))-methyltransferase activity"/>
    <property type="evidence" value="ECO:0007669"/>
    <property type="project" value="UniProtKB-EC"/>
</dbReference>
<keyword evidence="2 7" id="KW-0489">Methyltransferase</keyword>
<evidence type="ECO:0000256" key="1">
    <source>
        <dbReference type="ARBA" id="ARBA00022555"/>
    </source>
</evidence>
<dbReference type="InterPro" id="IPR002052">
    <property type="entry name" value="DNA_methylase_N6_adenine_CS"/>
</dbReference>